<keyword evidence="3" id="KW-1185">Reference proteome</keyword>
<keyword evidence="1" id="KW-1133">Transmembrane helix</keyword>
<gene>
    <name evidence="2" type="ORF">NDI54_03390</name>
</gene>
<evidence type="ECO:0000256" key="1">
    <source>
        <dbReference type="SAM" id="Phobius"/>
    </source>
</evidence>
<evidence type="ECO:0000313" key="3">
    <source>
        <dbReference type="Proteomes" id="UP001253439"/>
    </source>
</evidence>
<proteinExistence type="predicted"/>
<evidence type="ECO:0000313" key="2">
    <source>
        <dbReference type="EMBL" id="MDS0220391.1"/>
    </source>
</evidence>
<feature type="transmembrane region" description="Helical" evidence="1">
    <location>
        <begin position="12"/>
        <end position="33"/>
    </location>
</feature>
<sequence length="74" mass="8061">MDLTRTEGRLLWTGMAIAGVLHLLIPGVLLSLAKVGYRWVLAVEFTPQKGARQRVRLLGVANLVVAAVLKRILG</sequence>
<dbReference type="AlphaFoldDB" id="A0AAE4EUI7"/>
<organism evidence="2 3">
    <name type="scientific">Haloarcula terrestris</name>
    <dbReference type="NCBI Taxonomy" id="2950533"/>
    <lineage>
        <taxon>Archaea</taxon>
        <taxon>Methanobacteriati</taxon>
        <taxon>Methanobacteriota</taxon>
        <taxon>Stenosarchaea group</taxon>
        <taxon>Halobacteria</taxon>
        <taxon>Halobacteriales</taxon>
        <taxon>Haloarculaceae</taxon>
        <taxon>Haloarcula</taxon>
    </lineage>
</organism>
<comment type="caution">
    <text evidence="2">The sequence shown here is derived from an EMBL/GenBank/DDBJ whole genome shotgun (WGS) entry which is preliminary data.</text>
</comment>
<protein>
    <submittedName>
        <fullName evidence="2">Uncharacterized protein</fullName>
    </submittedName>
</protein>
<dbReference type="EMBL" id="JAMQOM010000001">
    <property type="protein sequence ID" value="MDS0220391.1"/>
    <property type="molecule type" value="Genomic_DNA"/>
</dbReference>
<keyword evidence="1" id="KW-0812">Transmembrane</keyword>
<reference evidence="2 3" key="1">
    <citation type="submission" date="2022-06" db="EMBL/GenBank/DDBJ databases">
        <title>Haloarcula sp. a new haloarchaeum isolate from saline soil.</title>
        <authorList>
            <person name="Strakova D."/>
            <person name="Galisteo C."/>
            <person name="Sanchez-Porro C."/>
            <person name="Ventosa A."/>
        </authorList>
    </citation>
    <scope>NUCLEOTIDE SEQUENCE [LARGE SCALE GENOMIC DNA]</scope>
    <source>
        <strain evidence="2 3">S1AR25-5A</strain>
    </source>
</reference>
<dbReference type="Proteomes" id="UP001253439">
    <property type="component" value="Unassembled WGS sequence"/>
</dbReference>
<keyword evidence="1" id="KW-0472">Membrane</keyword>
<accession>A0AAE4EUI7</accession>
<name>A0AAE4EUI7_9EURY</name>
<dbReference type="RefSeq" id="WP_310895069.1">
    <property type="nucleotide sequence ID" value="NZ_JAMQOM010000001.1"/>
</dbReference>